<dbReference type="AlphaFoldDB" id="A0A0M3ICD8"/>
<dbReference type="Proteomes" id="UP000036681">
    <property type="component" value="Unplaced"/>
</dbReference>
<keyword evidence="2" id="KW-0472">Membrane</keyword>
<keyword evidence="3" id="KW-1185">Reference proteome</keyword>
<proteinExistence type="predicted"/>
<accession>A0A0M3ICD8</accession>
<feature type="compositionally biased region" description="Basic and acidic residues" evidence="1">
    <location>
        <begin position="55"/>
        <end position="80"/>
    </location>
</feature>
<reference evidence="4" key="1">
    <citation type="submission" date="2017-02" db="UniProtKB">
        <authorList>
            <consortium name="WormBaseParasite"/>
        </authorList>
    </citation>
    <scope>IDENTIFICATION</scope>
</reference>
<protein>
    <submittedName>
        <fullName evidence="4">PRRT2</fullName>
    </submittedName>
</protein>
<feature type="transmembrane region" description="Helical" evidence="2">
    <location>
        <begin position="87"/>
        <end position="107"/>
    </location>
</feature>
<keyword evidence="2" id="KW-0812">Transmembrane</keyword>
<name>A0A0M3ICD8_ASCLU</name>
<keyword evidence="2" id="KW-1133">Transmembrane helix</keyword>
<feature type="region of interest" description="Disordered" evidence="1">
    <location>
        <begin position="1"/>
        <end position="80"/>
    </location>
</feature>
<evidence type="ECO:0000256" key="2">
    <source>
        <dbReference type="SAM" id="Phobius"/>
    </source>
</evidence>
<dbReference type="WBParaSite" id="ALUE_0001554001-mRNA-1">
    <property type="protein sequence ID" value="ALUE_0001554001-mRNA-1"/>
    <property type="gene ID" value="ALUE_0001554001"/>
</dbReference>
<evidence type="ECO:0000313" key="3">
    <source>
        <dbReference type="Proteomes" id="UP000036681"/>
    </source>
</evidence>
<organism evidence="3 4">
    <name type="scientific">Ascaris lumbricoides</name>
    <name type="common">Giant roundworm</name>
    <dbReference type="NCBI Taxonomy" id="6252"/>
    <lineage>
        <taxon>Eukaryota</taxon>
        <taxon>Metazoa</taxon>
        <taxon>Ecdysozoa</taxon>
        <taxon>Nematoda</taxon>
        <taxon>Chromadorea</taxon>
        <taxon>Rhabditida</taxon>
        <taxon>Spirurina</taxon>
        <taxon>Ascaridomorpha</taxon>
        <taxon>Ascaridoidea</taxon>
        <taxon>Ascarididae</taxon>
        <taxon>Ascaris</taxon>
    </lineage>
</organism>
<evidence type="ECO:0000313" key="4">
    <source>
        <dbReference type="WBParaSite" id="ALUE_0001554001-mRNA-1"/>
    </source>
</evidence>
<evidence type="ECO:0000256" key="1">
    <source>
        <dbReference type="SAM" id="MobiDB-lite"/>
    </source>
</evidence>
<sequence>MAETCKQVGQIPETVAPPSKPPHSATSASRFQSPGGDGTPNHSLSGTPKIPSLKSEQDAREEKGDDKAIATGDSKRKDHGLSSSVKAIIYASVMFCGISAFVLGILCRDKIL</sequence>